<feature type="transmembrane region" description="Helical" evidence="1">
    <location>
        <begin position="140"/>
        <end position="158"/>
    </location>
</feature>
<dbReference type="AlphaFoldDB" id="A1S6M8"/>
<dbReference type="PANTHER" id="PTHR33121">
    <property type="entry name" value="CYCLIC DI-GMP PHOSPHODIESTERASE PDEF"/>
    <property type="match status" value="1"/>
</dbReference>
<dbReference type="eggNOG" id="COG2199">
    <property type="taxonomic scope" value="Bacteria"/>
</dbReference>
<dbReference type="SMART" id="SM00267">
    <property type="entry name" value="GGDEF"/>
    <property type="match status" value="1"/>
</dbReference>
<dbReference type="KEGG" id="saz:Sama_1829"/>
<feature type="domain" description="EAL" evidence="2">
    <location>
        <begin position="392"/>
        <end position="643"/>
    </location>
</feature>
<reference evidence="4 5" key="1">
    <citation type="submission" date="2006-12" db="EMBL/GenBank/DDBJ databases">
        <title>Complete sequence of Shewanella amazonensis SB2B.</title>
        <authorList>
            <consortium name="US DOE Joint Genome Institute"/>
            <person name="Copeland A."/>
            <person name="Lucas S."/>
            <person name="Lapidus A."/>
            <person name="Barry K."/>
            <person name="Detter J.C."/>
            <person name="Glavina del Rio T."/>
            <person name="Hammon N."/>
            <person name="Israni S."/>
            <person name="Dalin E."/>
            <person name="Tice H."/>
            <person name="Pitluck S."/>
            <person name="Munk A.C."/>
            <person name="Brettin T."/>
            <person name="Bruce D."/>
            <person name="Han C."/>
            <person name="Tapia R."/>
            <person name="Gilna P."/>
            <person name="Schmutz J."/>
            <person name="Larimer F."/>
            <person name="Land M."/>
            <person name="Hauser L."/>
            <person name="Kyrpides N."/>
            <person name="Mikhailova N."/>
            <person name="Fredrickson J."/>
            <person name="Richardson P."/>
        </authorList>
    </citation>
    <scope>NUCLEOTIDE SEQUENCE [LARGE SCALE GENOMIC DNA]</scope>
    <source>
        <strain evidence="5">ATCC BAA-1098 / SB2B</strain>
    </source>
</reference>
<dbReference type="InterPro" id="IPR050706">
    <property type="entry name" value="Cyclic-di-GMP_PDE-like"/>
</dbReference>
<dbReference type="SUPFAM" id="SSF55073">
    <property type="entry name" value="Nucleotide cyclase"/>
    <property type="match status" value="1"/>
</dbReference>
<keyword evidence="5" id="KW-1185">Reference proteome</keyword>
<dbReference type="InterPro" id="IPR001633">
    <property type="entry name" value="EAL_dom"/>
</dbReference>
<dbReference type="InterPro" id="IPR043128">
    <property type="entry name" value="Rev_trsase/Diguanyl_cyclase"/>
</dbReference>
<dbReference type="PROSITE" id="PS50887">
    <property type="entry name" value="GGDEF"/>
    <property type="match status" value="1"/>
</dbReference>
<accession>A1S6M8</accession>
<sequence>MELAMSLIKTFPIALILLFGSAALWLHQENLGLMQDAGKALETQYRNKTTELASWHGDGQALYQHLQQSITLQFFQYTDGTDGSRNFTTGQLQETPESFLARLFPLEISDTRNLPDGRLMVKLDTNGPRTLAVSLYSEQLIIIGSLFAASLLLFLALASTLSRKIRYAAEYVKSLTELNFSPPEQSKLGGELKPLATVFEEARQALKQKIDGLHHENEKLSRAAFQDPITGFGSRARFTRKLDELAKSQKDLLGSLAMLQATELGTINQLKGRTAGDDYLAKVAGCLRKAGSPFPDAEFYRISSSDFAVFLPNLVISDAERFLEPLKTLLDEYQSTSAMESIAYTGLVPYKSGVDPVGLLSLSDAALSIAQTLGANSFHVLEKFTEDQEIGDNRWQVAITEIITQRAVRFFQQPIQPCRSEVEVYRELFARFFNSEGKVLPTATVIAMAERHGLSQELDKLVVLSAVRMLLDNPNMTGAYGVNISAVSATDDNFVVWLKDLLTKHRAISNRLVLEINESGLQTNMQGSFRFIREIHSVGTRVSIERFGMGFTSFKFFREVRPDYIKLDATYSEAIDQDANNKFFVRMMIDIARRIGVRVIACGVERQEEKLTLEKLMVDGLQGFYIAKPEPAGSKDLLDEKLTRQS</sequence>
<evidence type="ECO:0000259" key="3">
    <source>
        <dbReference type="PROSITE" id="PS50887"/>
    </source>
</evidence>
<dbReference type="Gene3D" id="3.20.20.450">
    <property type="entry name" value="EAL domain"/>
    <property type="match status" value="1"/>
</dbReference>
<dbReference type="HOGENOM" id="CLU_000445_109_3_6"/>
<dbReference type="InterPro" id="IPR029787">
    <property type="entry name" value="Nucleotide_cyclase"/>
</dbReference>
<dbReference type="Pfam" id="PF00990">
    <property type="entry name" value="GGDEF"/>
    <property type="match status" value="1"/>
</dbReference>
<gene>
    <name evidence="4" type="ordered locus">Sama_1829</name>
</gene>
<evidence type="ECO:0000313" key="5">
    <source>
        <dbReference type="Proteomes" id="UP000009175"/>
    </source>
</evidence>
<evidence type="ECO:0000256" key="1">
    <source>
        <dbReference type="SAM" id="Phobius"/>
    </source>
</evidence>
<keyword evidence="1" id="KW-0472">Membrane</keyword>
<evidence type="ECO:0000313" key="4">
    <source>
        <dbReference type="EMBL" id="ABM00035.1"/>
    </source>
</evidence>
<proteinExistence type="predicted"/>
<dbReference type="Proteomes" id="UP000009175">
    <property type="component" value="Chromosome"/>
</dbReference>
<keyword evidence="1" id="KW-0812">Transmembrane</keyword>
<feature type="domain" description="GGDEF" evidence="3">
    <location>
        <begin position="252"/>
        <end position="383"/>
    </location>
</feature>
<dbReference type="GO" id="GO:0071111">
    <property type="term" value="F:cyclic-guanylate-specific phosphodiesterase activity"/>
    <property type="evidence" value="ECO:0007669"/>
    <property type="project" value="InterPro"/>
</dbReference>
<dbReference type="PROSITE" id="PS50883">
    <property type="entry name" value="EAL"/>
    <property type="match status" value="1"/>
</dbReference>
<dbReference type="SUPFAM" id="SSF141868">
    <property type="entry name" value="EAL domain-like"/>
    <property type="match status" value="1"/>
</dbReference>
<dbReference type="STRING" id="326297.Sama_1829"/>
<feature type="transmembrane region" description="Helical" evidence="1">
    <location>
        <begin position="7"/>
        <end position="26"/>
    </location>
</feature>
<dbReference type="EMBL" id="CP000507">
    <property type="protein sequence ID" value="ABM00035.1"/>
    <property type="molecule type" value="Genomic_DNA"/>
</dbReference>
<dbReference type="Pfam" id="PF00563">
    <property type="entry name" value="EAL"/>
    <property type="match status" value="1"/>
</dbReference>
<dbReference type="InterPro" id="IPR000160">
    <property type="entry name" value="GGDEF_dom"/>
</dbReference>
<dbReference type="CDD" id="cd01948">
    <property type="entry name" value="EAL"/>
    <property type="match status" value="1"/>
</dbReference>
<dbReference type="eggNOG" id="COG2200">
    <property type="taxonomic scope" value="Bacteria"/>
</dbReference>
<dbReference type="InterPro" id="IPR035919">
    <property type="entry name" value="EAL_sf"/>
</dbReference>
<name>A1S6M8_SHEAM</name>
<dbReference type="Gene3D" id="3.30.70.270">
    <property type="match status" value="1"/>
</dbReference>
<dbReference type="SMART" id="SM00052">
    <property type="entry name" value="EAL"/>
    <property type="match status" value="1"/>
</dbReference>
<dbReference type="PANTHER" id="PTHR33121:SF79">
    <property type="entry name" value="CYCLIC DI-GMP PHOSPHODIESTERASE PDED-RELATED"/>
    <property type="match status" value="1"/>
</dbReference>
<evidence type="ECO:0000259" key="2">
    <source>
        <dbReference type="PROSITE" id="PS50883"/>
    </source>
</evidence>
<protein>
    <submittedName>
        <fullName evidence="4">Diguanylate cyclase/phosphodiesterase</fullName>
    </submittedName>
</protein>
<organism evidence="4 5">
    <name type="scientific">Shewanella amazonensis (strain ATCC BAA-1098 / SB2B)</name>
    <dbReference type="NCBI Taxonomy" id="326297"/>
    <lineage>
        <taxon>Bacteria</taxon>
        <taxon>Pseudomonadati</taxon>
        <taxon>Pseudomonadota</taxon>
        <taxon>Gammaproteobacteria</taxon>
        <taxon>Alteromonadales</taxon>
        <taxon>Shewanellaceae</taxon>
        <taxon>Shewanella</taxon>
    </lineage>
</organism>
<keyword evidence="1" id="KW-1133">Transmembrane helix</keyword>